<dbReference type="AlphaFoldDB" id="A0A2S9Q1H9"/>
<reference evidence="1 2" key="1">
    <citation type="submission" date="2018-03" db="EMBL/GenBank/DDBJ databases">
        <title>Novel Streptomyces sp. from soil.</title>
        <authorList>
            <person name="Tan G.Y.A."/>
            <person name="Lee Z.Y."/>
        </authorList>
    </citation>
    <scope>NUCLEOTIDE SEQUENCE [LARGE SCALE GENOMIC DNA]</scope>
    <source>
        <strain evidence="1 2">ST5x</strain>
    </source>
</reference>
<organism evidence="1 2">
    <name type="scientific">Streptomyces solincola</name>
    <dbReference type="NCBI Taxonomy" id="2100817"/>
    <lineage>
        <taxon>Bacteria</taxon>
        <taxon>Bacillati</taxon>
        <taxon>Actinomycetota</taxon>
        <taxon>Actinomycetes</taxon>
        <taxon>Kitasatosporales</taxon>
        <taxon>Streptomycetaceae</taxon>
        <taxon>Streptomyces</taxon>
    </lineage>
</organism>
<keyword evidence="2" id="KW-1185">Reference proteome</keyword>
<name>A0A2S9Q1H9_9ACTN</name>
<dbReference type="EMBL" id="PVLV01000051">
    <property type="protein sequence ID" value="PRH80521.1"/>
    <property type="molecule type" value="Genomic_DNA"/>
</dbReference>
<evidence type="ECO:0000313" key="2">
    <source>
        <dbReference type="Proteomes" id="UP000239322"/>
    </source>
</evidence>
<gene>
    <name evidence="1" type="ORF">C6N75_03680</name>
</gene>
<comment type="caution">
    <text evidence="1">The sequence shown here is derived from an EMBL/GenBank/DDBJ whole genome shotgun (WGS) entry which is preliminary data.</text>
</comment>
<protein>
    <submittedName>
        <fullName evidence="1">Uncharacterized protein</fullName>
    </submittedName>
</protein>
<proteinExistence type="predicted"/>
<dbReference type="Proteomes" id="UP000239322">
    <property type="component" value="Unassembled WGS sequence"/>
</dbReference>
<accession>A0A2S9Q1H9</accession>
<sequence>MADRLDHGGQLVNWLDQFFRARFRAFGRPVPSRRPARGQADGGRAVLPWTTSWVASSSRSVSVRSPSLIRSRVLAAIAAMSNSGWRTV</sequence>
<evidence type="ECO:0000313" key="1">
    <source>
        <dbReference type="EMBL" id="PRH80521.1"/>
    </source>
</evidence>